<dbReference type="EMBL" id="CACRXK020001522">
    <property type="protein sequence ID" value="CAB3989628.1"/>
    <property type="molecule type" value="Genomic_DNA"/>
</dbReference>
<keyword evidence="3 7" id="KW-0812">Transmembrane</keyword>
<evidence type="ECO:0000256" key="2">
    <source>
        <dbReference type="ARBA" id="ARBA00022679"/>
    </source>
</evidence>
<evidence type="ECO:0000256" key="4">
    <source>
        <dbReference type="ARBA" id="ARBA00022989"/>
    </source>
</evidence>
<feature type="transmembrane region" description="Helical" evidence="7">
    <location>
        <begin position="106"/>
        <end position="123"/>
    </location>
</feature>
<keyword evidence="6 7" id="KW-0012">Acyltransferase</keyword>
<feature type="transmembrane region" description="Helical" evidence="7">
    <location>
        <begin position="309"/>
        <end position="329"/>
    </location>
</feature>
<protein>
    <recommendedName>
        <fullName evidence="7">Palmitoyltransferase</fullName>
        <ecNumber evidence="7">2.3.1.225</ecNumber>
    </recommendedName>
</protein>
<keyword evidence="5 7" id="KW-0472">Membrane</keyword>
<dbReference type="PROSITE" id="PS50216">
    <property type="entry name" value="DHHC"/>
    <property type="match status" value="1"/>
</dbReference>
<feature type="transmembrane region" description="Helical" evidence="7">
    <location>
        <begin position="76"/>
        <end position="100"/>
    </location>
</feature>
<feature type="transmembrane region" description="Helical" evidence="7">
    <location>
        <begin position="167"/>
        <end position="188"/>
    </location>
</feature>
<comment type="similarity">
    <text evidence="7">Belongs to the DHHC palmitoyltransferase family.</text>
</comment>
<evidence type="ECO:0000313" key="10">
    <source>
        <dbReference type="Proteomes" id="UP001152795"/>
    </source>
</evidence>
<keyword evidence="2 7" id="KW-0808">Transferase</keyword>
<evidence type="ECO:0000256" key="6">
    <source>
        <dbReference type="ARBA" id="ARBA00023315"/>
    </source>
</evidence>
<dbReference type="OrthoDB" id="194358at2759"/>
<comment type="subcellular location">
    <subcellularLocation>
        <location evidence="1">Membrane</location>
        <topology evidence="1">Multi-pass membrane protein</topology>
    </subcellularLocation>
</comment>
<comment type="domain">
    <text evidence="7">The DHHC domain is required for palmitoyltransferase activity.</text>
</comment>
<dbReference type="Gene3D" id="1.25.40.20">
    <property type="entry name" value="Ankyrin repeat-containing domain"/>
    <property type="match status" value="1"/>
</dbReference>
<name>A0A6S7GCA5_PARCT</name>
<feature type="domain" description="Palmitoyltransferase DHHC" evidence="8">
    <location>
        <begin position="220"/>
        <end position="341"/>
    </location>
</feature>
<evidence type="ECO:0000259" key="8">
    <source>
        <dbReference type="Pfam" id="PF01529"/>
    </source>
</evidence>
<gene>
    <name evidence="9" type="ORF">PACLA_8A054545</name>
</gene>
<evidence type="ECO:0000256" key="5">
    <source>
        <dbReference type="ARBA" id="ARBA00023136"/>
    </source>
</evidence>
<dbReference type="EC" id="2.3.1.225" evidence="7"/>
<keyword evidence="10" id="KW-1185">Reference proteome</keyword>
<feature type="transmembrane region" description="Helical" evidence="7">
    <location>
        <begin position="143"/>
        <end position="161"/>
    </location>
</feature>
<evidence type="ECO:0000256" key="7">
    <source>
        <dbReference type="RuleBase" id="RU079119"/>
    </source>
</evidence>
<dbReference type="PANTHER" id="PTHR22883">
    <property type="entry name" value="ZINC FINGER DHHC DOMAIN CONTAINING PROTEIN"/>
    <property type="match status" value="1"/>
</dbReference>
<dbReference type="SUPFAM" id="SSF48403">
    <property type="entry name" value="Ankyrin repeat"/>
    <property type="match status" value="1"/>
</dbReference>
<dbReference type="InterPro" id="IPR039859">
    <property type="entry name" value="PFA4/ZDH16/20/ERF2-like"/>
</dbReference>
<sequence>MKDSKNRTAMHEAVLQANRDVCWILESKSEDSLLNDQDSDGKTPIDYATSGKHSLALTRALRRWQRMRGANGKLDVPSVSWFMPLITPSASTLLIALNIWYFNSRVVMTCFNLVIFFYAYFYAMRPHRLWHISRAPNTGLAGWFFGSVILSLLIYFTVLLPKIWPDYGYTVFSLLMVALFAVSLRSVYADPGISDDTKFDTDGNPMGIIDVVSARIRSCQYCSRCKTAYPWRTKHCRLCDCCYKGLDHHCLFLMTCIAINNHGAFLAMIFSVFIAQFSYVRGALIYFWSFSQSHSDMSYLNVLGTEPLISVYFAVNLLGLWWTFTLLLFQIKVISEGGTTCFLQNGELRTRMDCIHASGTIGELTIGHRLRHLKQFLQYYYLPSMSKENTTHHRRLQQV</sequence>
<comment type="caution">
    <text evidence="9">The sequence shown here is derived from an EMBL/GenBank/DDBJ whole genome shotgun (WGS) entry which is preliminary data.</text>
</comment>
<evidence type="ECO:0000256" key="3">
    <source>
        <dbReference type="ARBA" id="ARBA00022692"/>
    </source>
</evidence>
<dbReference type="InterPro" id="IPR001594">
    <property type="entry name" value="Palmitoyltrfase_DHHC"/>
</dbReference>
<dbReference type="Proteomes" id="UP001152795">
    <property type="component" value="Unassembled WGS sequence"/>
</dbReference>
<feature type="transmembrane region" description="Helical" evidence="7">
    <location>
        <begin position="264"/>
        <end position="289"/>
    </location>
</feature>
<dbReference type="InterPro" id="IPR036770">
    <property type="entry name" value="Ankyrin_rpt-contain_sf"/>
</dbReference>
<dbReference type="GO" id="GO:0006612">
    <property type="term" value="P:protein targeting to membrane"/>
    <property type="evidence" value="ECO:0007669"/>
    <property type="project" value="TreeGrafter"/>
</dbReference>
<organism evidence="9 10">
    <name type="scientific">Paramuricea clavata</name>
    <name type="common">Red gorgonian</name>
    <name type="synonym">Violescent sea-whip</name>
    <dbReference type="NCBI Taxonomy" id="317549"/>
    <lineage>
        <taxon>Eukaryota</taxon>
        <taxon>Metazoa</taxon>
        <taxon>Cnidaria</taxon>
        <taxon>Anthozoa</taxon>
        <taxon>Octocorallia</taxon>
        <taxon>Malacalcyonacea</taxon>
        <taxon>Plexauridae</taxon>
        <taxon>Paramuricea</taxon>
    </lineage>
</organism>
<comment type="catalytic activity">
    <reaction evidence="7">
        <text>L-cysteinyl-[protein] + hexadecanoyl-CoA = S-hexadecanoyl-L-cysteinyl-[protein] + CoA</text>
        <dbReference type="Rhea" id="RHEA:36683"/>
        <dbReference type="Rhea" id="RHEA-COMP:10131"/>
        <dbReference type="Rhea" id="RHEA-COMP:11032"/>
        <dbReference type="ChEBI" id="CHEBI:29950"/>
        <dbReference type="ChEBI" id="CHEBI:57287"/>
        <dbReference type="ChEBI" id="CHEBI:57379"/>
        <dbReference type="ChEBI" id="CHEBI:74151"/>
        <dbReference type="EC" id="2.3.1.225"/>
    </reaction>
</comment>
<dbReference type="GO" id="GO:0005783">
    <property type="term" value="C:endoplasmic reticulum"/>
    <property type="evidence" value="ECO:0007669"/>
    <property type="project" value="TreeGrafter"/>
</dbReference>
<dbReference type="GO" id="GO:0016020">
    <property type="term" value="C:membrane"/>
    <property type="evidence" value="ECO:0007669"/>
    <property type="project" value="UniProtKB-SubCell"/>
</dbReference>
<evidence type="ECO:0000313" key="9">
    <source>
        <dbReference type="EMBL" id="CAB3989628.1"/>
    </source>
</evidence>
<reference evidence="9" key="1">
    <citation type="submission" date="2020-04" db="EMBL/GenBank/DDBJ databases">
        <authorList>
            <person name="Alioto T."/>
            <person name="Alioto T."/>
            <person name="Gomez Garrido J."/>
        </authorList>
    </citation>
    <scope>NUCLEOTIDE SEQUENCE</scope>
    <source>
        <strain evidence="9">A484AB</strain>
    </source>
</reference>
<dbReference type="Pfam" id="PF01529">
    <property type="entry name" value="DHHC"/>
    <property type="match status" value="1"/>
</dbReference>
<dbReference type="AlphaFoldDB" id="A0A6S7GCA5"/>
<proteinExistence type="inferred from homology"/>
<keyword evidence="4 7" id="KW-1133">Transmembrane helix</keyword>
<accession>A0A6S7GCA5</accession>
<evidence type="ECO:0000256" key="1">
    <source>
        <dbReference type="ARBA" id="ARBA00004141"/>
    </source>
</evidence>
<dbReference type="GO" id="GO:0005794">
    <property type="term" value="C:Golgi apparatus"/>
    <property type="evidence" value="ECO:0007669"/>
    <property type="project" value="TreeGrafter"/>
</dbReference>
<dbReference type="GO" id="GO:0019706">
    <property type="term" value="F:protein-cysteine S-palmitoyltransferase activity"/>
    <property type="evidence" value="ECO:0007669"/>
    <property type="project" value="UniProtKB-EC"/>
</dbReference>